<dbReference type="EMBL" id="JACHVB010000025">
    <property type="protein sequence ID" value="MBC2594605.1"/>
    <property type="molecule type" value="Genomic_DNA"/>
</dbReference>
<dbReference type="NCBIfam" id="TIGR03790">
    <property type="entry name" value="TIGR03790 family protein"/>
    <property type="match status" value="1"/>
</dbReference>
<reference evidence="2 3" key="1">
    <citation type="submission" date="2020-07" db="EMBL/GenBank/DDBJ databases">
        <authorList>
            <person name="Feng X."/>
        </authorList>
    </citation>
    <scope>NUCLEOTIDE SEQUENCE [LARGE SCALE GENOMIC DNA]</scope>
    <source>
        <strain evidence="2 3">JCM31066</strain>
    </source>
</reference>
<proteinExistence type="predicted"/>
<protein>
    <submittedName>
        <fullName evidence="2">TIGR03790 family protein</fullName>
    </submittedName>
</protein>
<dbReference type="Proteomes" id="UP000546464">
    <property type="component" value="Unassembled WGS sequence"/>
</dbReference>
<evidence type="ECO:0000256" key="1">
    <source>
        <dbReference type="SAM" id="SignalP"/>
    </source>
</evidence>
<dbReference type="SUPFAM" id="SSF48452">
    <property type="entry name" value="TPR-like"/>
    <property type="match status" value="1"/>
</dbReference>
<comment type="caution">
    <text evidence="2">The sequence shown here is derived from an EMBL/GenBank/DDBJ whole genome shotgun (WGS) entry which is preliminary data.</text>
</comment>
<name>A0A842HDJ0_9BACT</name>
<dbReference type="PROSITE" id="PS51257">
    <property type="entry name" value="PROKAR_LIPOPROTEIN"/>
    <property type="match status" value="1"/>
</dbReference>
<dbReference type="InterPro" id="IPR022265">
    <property type="entry name" value="CHP03790"/>
</dbReference>
<organism evidence="2 3">
    <name type="scientific">Ruficoccus amylovorans</name>
    <dbReference type="NCBI Taxonomy" id="1804625"/>
    <lineage>
        <taxon>Bacteria</taxon>
        <taxon>Pseudomonadati</taxon>
        <taxon>Verrucomicrobiota</taxon>
        <taxon>Opitutia</taxon>
        <taxon>Puniceicoccales</taxon>
        <taxon>Cerasicoccaceae</taxon>
        <taxon>Ruficoccus</taxon>
    </lineage>
</organism>
<evidence type="ECO:0000313" key="2">
    <source>
        <dbReference type="EMBL" id="MBC2594605.1"/>
    </source>
</evidence>
<gene>
    <name evidence="2" type="ORF">H5P28_10070</name>
</gene>
<feature type="chain" id="PRO_5032811226" evidence="1">
    <location>
        <begin position="39"/>
        <end position="572"/>
    </location>
</feature>
<feature type="signal peptide" evidence="1">
    <location>
        <begin position="1"/>
        <end position="38"/>
    </location>
</feature>
<keyword evidence="1" id="KW-0732">Signal</keyword>
<accession>A0A842HDJ0</accession>
<keyword evidence="3" id="KW-1185">Reference proteome</keyword>
<dbReference type="Gene3D" id="1.25.40.10">
    <property type="entry name" value="Tetratricopeptide repeat domain"/>
    <property type="match status" value="1"/>
</dbReference>
<dbReference type="AlphaFoldDB" id="A0A842HDJ0"/>
<dbReference type="RefSeq" id="WP_185675585.1">
    <property type="nucleotide sequence ID" value="NZ_JACHVB010000025.1"/>
</dbReference>
<sequence>MSLSLRHRQPVNAQRSRFGWPLISALLACLLFTSLSHAAPSPERVVVVANSADPVSGQIARYYMEKRGIPEKNLIELETSTEEEVTWDEFITTIYNPLRTRLVLKDWLSGTISSQTDDDGRIQAALATNNIDFLVLCRLPVKIAEDKERRNRAEKLPSQKEFQINRGSIDSELALMMHNNTPTIGFVANPLFGKYEPPRAVAETVVKVARLDGPGFDAVKRSLDSALEAERLGLRGRGYIDMGGPHGDGDRWIEQSGKIIEHMGYPVSWDKERPLIGWKNRVDAAAFYFGWWTNDITGVFADPAFRFPPGAIAFHIHSYSAGYIRRPTNGWAGPLIARGAATTVGNVFEPYLQLTHRPNLFIEGMMKGLSAGEAAYYSLPVLSWMTVCLGDPLYQPFKTDLDAQLAQGLDHPDELSQYAVLRKMKLMRADKQYEDSFIYGVEQNRRLQGIALAFSLARQYQMRGSRSKALEMLEPWLDRPQLDVSQWSMYYEMGTFLESIGENEKALGIYKYLITLAADTPPALTVYYSAAIELAHRMGETGQAEGWQSDLTRMQFEEQEKRVRQKMQNNRP</sequence>
<dbReference type="InterPro" id="IPR011990">
    <property type="entry name" value="TPR-like_helical_dom_sf"/>
</dbReference>
<evidence type="ECO:0000313" key="3">
    <source>
        <dbReference type="Proteomes" id="UP000546464"/>
    </source>
</evidence>